<gene>
    <name evidence="2" type="ORF">DMH04_29185</name>
</gene>
<dbReference type="Proteomes" id="UP000287547">
    <property type="component" value="Unassembled WGS sequence"/>
</dbReference>
<proteinExistence type="predicted"/>
<evidence type="ECO:0000256" key="1">
    <source>
        <dbReference type="SAM" id="MobiDB-lite"/>
    </source>
</evidence>
<evidence type="ECO:0000313" key="3">
    <source>
        <dbReference type="Proteomes" id="UP000287547"/>
    </source>
</evidence>
<protein>
    <submittedName>
        <fullName evidence="2">Uncharacterized protein</fullName>
    </submittedName>
</protein>
<accession>A0A428Z440</accession>
<sequence length="77" mass="8532">MDYASFAVSGATSRQDTKQVHRIHLTPGPHFLTTTQDDRLDFRITDTMTVEYDHTMEGTLTGHGTNTLAVHGMPGRS</sequence>
<dbReference type="EMBL" id="QHKI01000027">
    <property type="protein sequence ID" value="RSM80968.1"/>
    <property type="molecule type" value="Genomic_DNA"/>
</dbReference>
<dbReference type="AlphaFoldDB" id="A0A428Z440"/>
<dbReference type="RefSeq" id="WP_037275769.1">
    <property type="nucleotide sequence ID" value="NZ_QHKI01000027.1"/>
</dbReference>
<reference evidence="2 3" key="1">
    <citation type="submission" date="2018-05" db="EMBL/GenBank/DDBJ databases">
        <title>Evolution of GPA BGCs.</title>
        <authorList>
            <person name="Waglechner N."/>
            <person name="Wright G.D."/>
        </authorList>
    </citation>
    <scope>NUCLEOTIDE SEQUENCE [LARGE SCALE GENOMIC DNA]</scope>
    <source>
        <strain evidence="2 3">A82846</strain>
    </source>
</reference>
<comment type="caution">
    <text evidence="2">The sequence shown here is derived from an EMBL/GenBank/DDBJ whole genome shotgun (WGS) entry which is preliminary data.</text>
</comment>
<evidence type="ECO:0000313" key="2">
    <source>
        <dbReference type="EMBL" id="RSM80968.1"/>
    </source>
</evidence>
<name>A0A428Z440_KIBAR</name>
<feature type="region of interest" description="Disordered" evidence="1">
    <location>
        <begin position="1"/>
        <end position="22"/>
    </location>
</feature>
<feature type="region of interest" description="Disordered" evidence="1">
    <location>
        <begin position="57"/>
        <end position="77"/>
    </location>
</feature>
<organism evidence="2 3">
    <name type="scientific">Kibdelosporangium aridum</name>
    <dbReference type="NCBI Taxonomy" id="2030"/>
    <lineage>
        <taxon>Bacteria</taxon>
        <taxon>Bacillati</taxon>
        <taxon>Actinomycetota</taxon>
        <taxon>Actinomycetes</taxon>
        <taxon>Pseudonocardiales</taxon>
        <taxon>Pseudonocardiaceae</taxon>
        <taxon>Kibdelosporangium</taxon>
    </lineage>
</organism>